<evidence type="ECO:0000256" key="3">
    <source>
        <dbReference type="ARBA" id="ARBA00022679"/>
    </source>
</evidence>
<dbReference type="GO" id="GO:0009401">
    <property type="term" value="P:phosphoenolpyruvate-dependent sugar phosphotransferase system"/>
    <property type="evidence" value="ECO:0007669"/>
    <property type="project" value="UniProtKB-KW"/>
</dbReference>
<evidence type="ECO:0000256" key="2">
    <source>
        <dbReference type="ARBA" id="ARBA00022597"/>
    </source>
</evidence>
<dbReference type="Pfam" id="PF02255">
    <property type="entry name" value="PTS_IIA"/>
    <property type="match status" value="1"/>
</dbReference>
<keyword evidence="1" id="KW-0813">Transport</keyword>
<dbReference type="AlphaFoldDB" id="A0A8J3E0N3"/>
<dbReference type="Proteomes" id="UP000628775">
    <property type="component" value="Unassembled WGS sequence"/>
</dbReference>
<dbReference type="GO" id="GO:0016740">
    <property type="term" value="F:transferase activity"/>
    <property type="evidence" value="ECO:0007669"/>
    <property type="project" value="UniProtKB-KW"/>
</dbReference>
<dbReference type="InterPro" id="IPR036542">
    <property type="entry name" value="PTS_IIA_lac/cel_sf"/>
</dbReference>
<keyword evidence="6" id="KW-0460">Magnesium</keyword>
<evidence type="ECO:0000256" key="5">
    <source>
        <dbReference type="PIRSR" id="PIRSR000699-1"/>
    </source>
</evidence>
<sequence>MSNSVEKEELENELVTVAMQIILYAGNARALADEAFKFAKEEDFQVAYKKMKEADQEILKAHQTQTKVIQDETRGISHEPSLLFNHAQDHLMTIMSEIRITNKMIELHELTLKRK</sequence>
<evidence type="ECO:0000256" key="6">
    <source>
        <dbReference type="PIRSR" id="PIRSR000699-2"/>
    </source>
</evidence>
<keyword evidence="3" id="KW-0808">Transferase</keyword>
<dbReference type="EMBL" id="BMIR01000028">
    <property type="protein sequence ID" value="GGE54938.1"/>
    <property type="molecule type" value="Genomic_DNA"/>
</dbReference>
<organism evidence="8 9">
    <name type="scientific">Pullulanibacillus camelliae</name>
    <dbReference type="NCBI Taxonomy" id="1707096"/>
    <lineage>
        <taxon>Bacteria</taxon>
        <taxon>Bacillati</taxon>
        <taxon>Bacillota</taxon>
        <taxon>Bacilli</taxon>
        <taxon>Bacillales</taxon>
        <taxon>Sporolactobacillaceae</taxon>
        <taxon>Pullulanibacillus</taxon>
    </lineage>
</organism>
<feature type="modified residue" description="Phosphohistidine; by HPr" evidence="7">
    <location>
        <position position="86"/>
    </location>
</feature>
<gene>
    <name evidence="8" type="ORF">GCM10011391_37380</name>
</gene>
<dbReference type="RefSeq" id="WP_188698426.1">
    <property type="nucleotide sequence ID" value="NZ_BMIR01000028.1"/>
</dbReference>
<evidence type="ECO:0000256" key="1">
    <source>
        <dbReference type="ARBA" id="ARBA00022448"/>
    </source>
</evidence>
<feature type="active site" description="Tele-phosphohistidine intermediate" evidence="5">
    <location>
        <position position="86"/>
    </location>
</feature>
<proteinExistence type="predicted"/>
<dbReference type="PANTHER" id="PTHR34382:SF7">
    <property type="entry name" value="PTS SYSTEM N,N'-DIACETYLCHITOBIOSE-SPECIFIC EIIA COMPONENT"/>
    <property type="match status" value="1"/>
</dbReference>
<reference evidence="8" key="2">
    <citation type="submission" date="2020-09" db="EMBL/GenBank/DDBJ databases">
        <authorList>
            <person name="Sun Q."/>
            <person name="Zhou Y."/>
        </authorList>
    </citation>
    <scope>NUCLEOTIDE SEQUENCE</scope>
    <source>
        <strain evidence="8">CGMCC 1.15371</strain>
    </source>
</reference>
<dbReference type="GO" id="GO:0046872">
    <property type="term" value="F:metal ion binding"/>
    <property type="evidence" value="ECO:0007669"/>
    <property type="project" value="UniProtKB-KW"/>
</dbReference>
<dbReference type="PROSITE" id="PS51095">
    <property type="entry name" value="PTS_EIIA_TYPE_3"/>
    <property type="match status" value="1"/>
</dbReference>
<dbReference type="PANTHER" id="PTHR34382">
    <property type="entry name" value="PTS SYSTEM N,N'-DIACETYLCHITOBIOSE-SPECIFIC EIIA COMPONENT"/>
    <property type="match status" value="1"/>
</dbReference>
<keyword evidence="6" id="KW-0479">Metal-binding</keyword>
<evidence type="ECO:0000313" key="9">
    <source>
        <dbReference type="Proteomes" id="UP000628775"/>
    </source>
</evidence>
<keyword evidence="9" id="KW-1185">Reference proteome</keyword>
<feature type="binding site" evidence="6">
    <location>
        <position position="89"/>
    </location>
    <ligand>
        <name>Mg(2+)</name>
        <dbReference type="ChEBI" id="CHEBI:18420"/>
        <note>ligand shared between all trimeric partners</note>
    </ligand>
</feature>
<accession>A0A8J3E0N3</accession>
<dbReference type="SUPFAM" id="SSF46973">
    <property type="entry name" value="Enzyme IIa from lactose specific PTS, IIa-lac"/>
    <property type="match status" value="1"/>
</dbReference>
<comment type="cofactor">
    <cofactor evidence="6">
        <name>Mg(2+)</name>
        <dbReference type="ChEBI" id="CHEBI:18420"/>
    </cofactor>
    <text evidence="6">Binds 1 Mg(2+) ion per trimer.</text>
</comment>
<reference evidence="8" key="1">
    <citation type="journal article" date="2014" name="Int. J. Syst. Evol. Microbiol.">
        <title>Complete genome sequence of Corynebacterium casei LMG S-19264T (=DSM 44701T), isolated from a smear-ripened cheese.</title>
        <authorList>
            <consortium name="US DOE Joint Genome Institute (JGI-PGF)"/>
            <person name="Walter F."/>
            <person name="Albersmeier A."/>
            <person name="Kalinowski J."/>
            <person name="Ruckert C."/>
        </authorList>
    </citation>
    <scope>NUCLEOTIDE SEQUENCE</scope>
    <source>
        <strain evidence="8">CGMCC 1.15371</strain>
    </source>
</reference>
<dbReference type="PIRSF" id="PIRSF000699">
    <property type="entry name" value="PTS_IILac_III"/>
    <property type="match status" value="1"/>
</dbReference>
<protein>
    <submittedName>
        <fullName evidence="8">PTS cellobiose transporter subunit IIA</fullName>
    </submittedName>
</protein>
<evidence type="ECO:0000256" key="7">
    <source>
        <dbReference type="PROSITE-ProRule" id="PRU00418"/>
    </source>
</evidence>
<evidence type="ECO:0000256" key="4">
    <source>
        <dbReference type="ARBA" id="ARBA00022683"/>
    </source>
</evidence>
<keyword evidence="2" id="KW-0762">Sugar transport</keyword>
<comment type="caution">
    <text evidence="8">The sequence shown here is derived from an EMBL/GenBank/DDBJ whole genome shotgun (WGS) entry which is preliminary data.</text>
</comment>
<dbReference type="InterPro" id="IPR003188">
    <property type="entry name" value="PTS_IIA_lac/cel"/>
</dbReference>
<dbReference type="Gene3D" id="1.20.58.80">
    <property type="entry name" value="Phosphotransferase system, lactose/cellobiose-type IIA subunit"/>
    <property type="match status" value="1"/>
</dbReference>
<evidence type="ECO:0000313" key="8">
    <source>
        <dbReference type="EMBL" id="GGE54938.1"/>
    </source>
</evidence>
<name>A0A8J3E0N3_9BACL</name>
<keyword evidence="4" id="KW-0598">Phosphotransferase system</keyword>